<accession>A0A4Y7IR66</accession>
<feature type="domain" description="VWFA" evidence="1">
    <location>
        <begin position="163"/>
        <end position="270"/>
    </location>
</feature>
<keyword evidence="3" id="KW-1185">Reference proteome</keyword>
<dbReference type="Proteomes" id="UP000316621">
    <property type="component" value="Chromosome 2"/>
</dbReference>
<dbReference type="SMART" id="SM00327">
    <property type="entry name" value="VWA"/>
    <property type="match status" value="2"/>
</dbReference>
<dbReference type="InterPro" id="IPR051266">
    <property type="entry name" value="CLCR"/>
</dbReference>
<reference evidence="2 3" key="1">
    <citation type="journal article" date="2018" name="Science">
        <title>The opium poppy genome and morphinan production.</title>
        <authorList>
            <person name="Guo L."/>
            <person name="Winzer T."/>
            <person name="Yang X."/>
            <person name="Li Y."/>
            <person name="Ning Z."/>
            <person name="He Z."/>
            <person name="Teodor R."/>
            <person name="Lu Y."/>
            <person name="Bowser T.A."/>
            <person name="Graham I.A."/>
            <person name="Ye K."/>
        </authorList>
    </citation>
    <scope>NUCLEOTIDE SEQUENCE [LARGE SCALE GENOMIC DNA]</scope>
    <source>
        <strain evidence="3">cv. HN1</strain>
        <tissue evidence="2">Leaves</tissue>
    </source>
</reference>
<evidence type="ECO:0000313" key="3">
    <source>
        <dbReference type="Proteomes" id="UP000316621"/>
    </source>
</evidence>
<dbReference type="Gramene" id="RZC50290">
    <property type="protein sequence ID" value="RZC50290"/>
    <property type="gene ID" value="C5167_018723"/>
</dbReference>
<sequence>MVSTSQNSLLTTKILRIARRLTNCDGDLKVGAGNAIFTAECYNFNCIRTYVKYGNPICPTGDAKWKDIPSVGPAPAALRPRIPKRRIHNRVISEPLVYNDDDPIDFQSNFSSNNNSIIRSIDIKTHTEFPAVPLSVSQENFHILVNLKSNLTGNSDTCRTPIYLVTVLDINSSMRGEKIQLLKGAMRFVIQNLGPSDRLSVISFSSDAHRLFPLLLMTDSGKQRALQALNSLFASSMTNIVEGLKKGTKVIEDRRTRARTQGRSTLKKFLNHDPIMLHSIAESSKGTFSFIEAERVIQEAFPQRIGGLLSVVLQDLQVHIQSLDPHLCISQLKAGGYSTSLTGENQVGSVDIGDLYANEERDFLVLVNLPVATDGNSNDQMKLVSVWCVYKDPFIKEPVTTEAIQVKLQRPEIVNEDMAVSIEVDRQKNRLQVAERLRLCVIRMLLLREISETASAHAGDTFSADLDVELEEVRSRMVNKKTYERAGRGYLLSGMRAHSRQTAATRGVSVGSMYDTDCMRGMMTCAICNLAMEVGDGKPMQNALTASIFLCVVSNAKSGSQTCIICQTKWKVNPLQANWEGRPFQLGAISPDLSNKRVRTNMEAYHPLVTNAPLPANVGTFESNVLGPRTLNFWVNEDSLDSQPQFTSNSSPYIDIKTYPEMSAVQRSIMKENFSVLINLKALLTDNMQDNDAAHASQSCRAPVDLVTVLDVSGSMKGSKIELLKRAMRFVIENLGPSDRLSIVTFSTYANQLLPLRRMNVLGKQQALSAVNSLATGNGTHIFNGLRMGASVIDSRKEKNPFCNENQTGFIDVGDLYENEEKGFLISLNVPAVGGEDLRLWRKDS</sequence>
<dbReference type="PANTHER" id="PTHR10579:SF43">
    <property type="entry name" value="ZINC FINGER (C3HC4-TYPE RING FINGER) FAMILY PROTEIN"/>
    <property type="match status" value="1"/>
</dbReference>
<dbReference type="Gene3D" id="3.40.50.410">
    <property type="entry name" value="von Willebrand factor, type A domain"/>
    <property type="match status" value="2"/>
</dbReference>
<dbReference type="InterPro" id="IPR032838">
    <property type="entry name" value="Vwaint_dom"/>
</dbReference>
<proteinExistence type="predicted"/>
<gene>
    <name evidence="2" type="ORF">C5167_018723</name>
</gene>
<feature type="domain" description="VWFA" evidence="1">
    <location>
        <begin position="705"/>
        <end position="787"/>
    </location>
</feature>
<evidence type="ECO:0000313" key="2">
    <source>
        <dbReference type="EMBL" id="RZC50290.1"/>
    </source>
</evidence>
<dbReference type="Pfam" id="PF14624">
    <property type="entry name" value="Vwaint"/>
    <property type="match status" value="1"/>
</dbReference>
<name>A0A4Y7IR66_PAPSO</name>
<dbReference type="SUPFAM" id="SSF53300">
    <property type="entry name" value="vWA-like"/>
    <property type="match status" value="2"/>
</dbReference>
<dbReference type="InterPro" id="IPR002035">
    <property type="entry name" value="VWF_A"/>
</dbReference>
<dbReference type="EMBL" id="CM010716">
    <property type="protein sequence ID" value="RZC50290.1"/>
    <property type="molecule type" value="Genomic_DNA"/>
</dbReference>
<evidence type="ECO:0000259" key="1">
    <source>
        <dbReference type="PROSITE" id="PS50234"/>
    </source>
</evidence>
<dbReference type="InterPro" id="IPR036465">
    <property type="entry name" value="vWFA_dom_sf"/>
</dbReference>
<organism evidence="2 3">
    <name type="scientific">Papaver somniferum</name>
    <name type="common">Opium poppy</name>
    <dbReference type="NCBI Taxonomy" id="3469"/>
    <lineage>
        <taxon>Eukaryota</taxon>
        <taxon>Viridiplantae</taxon>
        <taxon>Streptophyta</taxon>
        <taxon>Embryophyta</taxon>
        <taxon>Tracheophyta</taxon>
        <taxon>Spermatophyta</taxon>
        <taxon>Magnoliopsida</taxon>
        <taxon>Ranunculales</taxon>
        <taxon>Papaveraceae</taxon>
        <taxon>Papaveroideae</taxon>
        <taxon>Papaver</taxon>
    </lineage>
</organism>
<dbReference type="PROSITE" id="PS50234">
    <property type="entry name" value="VWFA"/>
    <property type="match status" value="2"/>
</dbReference>
<dbReference type="PANTHER" id="PTHR10579">
    <property type="entry name" value="CALCIUM-ACTIVATED CHLORIDE CHANNEL REGULATOR"/>
    <property type="match status" value="1"/>
</dbReference>
<dbReference type="AlphaFoldDB" id="A0A4Y7IR66"/>
<protein>
    <recommendedName>
        <fullName evidence="1">VWFA domain-containing protein</fullName>
    </recommendedName>
</protein>
<dbReference type="Pfam" id="PF13519">
    <property type="entry name" value="VWA_2"/>
    <property type="match status" value="2"/>
</dbReference>